<evidence type="ECO:0000313" key="5">
    <source>
        <dbReference type="Proteomes" id="UP000030153"/>
    </source>
</evidence>
<dbReference type="PANTHER" id="PTHR37825">
    <property type="entry name" value="TRNA(MET) CYTIDINE ACETATE LIGASE"/>
    <property type="match status" value="1"/>
</dbReference>
<dbReference type="GO" id="GO:0016879">
    <property type="term" value="F:ligase activity, forming carbon-nitrogen bonds"/>
    <property type="evidence" value="ECO:0007669"/>
    <property type="project" value="UniProtKB-UniRule"/>
</dbReference>
<comment type="function">
    <text evidence="3">Catalyzes the formation of N(4)-acetylcytidine (ac(4)C) at the wobble position of elongator tRNA(Met), using acetate and ATP as substrates. First activates an acetate ion to form acetyladenylate (Ac-AMP) and then transfers the acetyl group to tRNA to form ac(4)C34.</text>
</comment>
<dbReference type="GO" id="GO:0000049">
    <property type="term" value="F:tRNA binding"/>
    <property type="evidence" value="ECO:0007669"/>
    <property type="project" value="UniProtKB-KW"/>
</dbReference>
<reference evidence="4 5" key="1">
    <citation type="submission" date="2013-08" db="EMBL/GenBank/DDBJ databases">
        <title>Genome of Pontibacillus chungwhensis.</title>
        <authorList>
            <person name="Wang Q."/>
            <person name="Wang G."/>
        </authorList>
    </citation>
    <scope>NUCLEOTIDE SEQUENCE [LARGE SCALE GENOMIC DNA]</scope>
    <source>
        <strain evidence="4 5">BH030062</strain>
    </source>
</reference>
<evidence type="ECO:0000256" key="2">
    <source>
        <dbReference type="ARBA" id="ARBA00022694"/>
    </source>
</evidence>
<dbReference type="SUPFAM" id="SSF52374">
    <property type="entry name" value="Nucleotidylyl transferase"/>
    <property type="match status" value="1"/>
</dbReference>
<feature type="binding site" evidence="3">
    <location>
        <position position="162"/>
    </location>
    <ligand>
        <name>ATP</name>
        <dbReference type="ChEBI" id="CHEBI:30616"/>
    </ligand>
</feature>
<keyword evidence="3" id="KW-0820">tRNA-binding</keyword>
<proteinExistence type="inferred from homology"/>
<dbReference type="GO" id="GO:0005737">
    <property type="term" value="C:cytoplasm"/>
    <property type="evidence" value="ECO:0007669"/>
    <property type="project" value="UniProtKB-SubCell"/>
</dbReference>
<name>A0A0A2UZ21_9BACI</name>
<dbReference type="EC" id="6.3.4.-" evidence="3"/>
<protein>
    <recommendedName>
        <fullName evidence="3">tRNA(Met) cytidine acetate ligase</fullName>
        <ecNumber evidence="3">6.3.4.-</ecNumber>
    </recommendedName>
</protein>
<comment type="caution">
    <text evidence="3">Lacks conserved residue(s) required for the propagation of feature annotation.</text>
</comment>
<dbReference type="GO" id="GO:0005524">
    <property type="term" value="F:ATP binding"/>
    <property type="evidence" value="ECO:0007669"/>
    <property type="project" value="UniProtKB-KW"/>
</dbReference>
<dbReference type="STRING" id="1385513.N780_00015"/>
<organism evidence="4 5">
    <name type="scientific">Pontibacillus chungwhensis BH030062</name>
    <dbReference type="NCBI Taxonomy" id="1385513"/>
    <lineage>
        <taxon>Bacteria</taxon>
        <taxon>Bacillati</taxon>
        <taxon>Bacillota</taxon>
        <taxon>Bacilli</taxon>
        <taxon>Bacillales</taxon>
        <taxon>Bacillaceae</taxon>
        <taxon>Pontibacillus</taxon>
    </lineage>
</organism>
<keyword evidence="5" id="KW-1185">Reference proteome</keyword>
<comment type="similarity">
    <text evidence="3">Belongs to the TmcAL family.</text>
</comment>
<dbReference type="HAMAP" id="MF_01539">
    <property type="entry name" value="TmcAL"/>
    <property type="match status" value="1"/>
</dbReference>
<evidence type="ECO:0000256" key="1">
    <source>
        <dbReference type="ARBA" id="ARBA00022598"/>
    </source>
</evidence>
<keyword evidence="3" id="KW-0067">ATP-binding</keyword>
<feature type="binding site" evidence="3">
    <location>
        <begin position="7"/>
        <end position="20"/>
    </location>
    <ligand>
        <name>ATP</name>
        <dbReference type="ChEBI" id="CHEBI:30616"/>
    </ligand>
</feature>
<dbReference type="PANTHER" id="PTHR37825:SF1">
    <property type="entry name" value="TRNA(MET) CYTIDINE ACETATE LIGASE"/>
    <property type="match status" value="1"/>
</dbReference>
<dbReference type="OrthoDB" id="9769796at2"/>
<dbReference type="Gene3D" id="3.40.50.620">
    <property type="entry name" value="HUPs"/>
    <property type="match status" value="1"/>
</dbReference>
<dbReference type="EMBL" id="AVBG01000003">
    <property type="protein sequence ID" value="KGP92023.1"/>
    <property type="molecule type" value="Genomic_DNA"/>
</dbReference>
<keyword evidence="3" id="KW-0547">Nucleotide-binding</keyword>
<comment type="subcellular location">
    <subcellularLocation>
        <location evidence="3">Cytoplasm</location>
    </subcellularLocation>
</comment>
<keyword evidence="3" id="KW-0963">Cytoplasm</keyword>
<evidence type="ECO:0000256" key="3">
    <source>
        <dbReference type="HAMAP-Rule" id="MF_01539"/>
    </source>
</evidence>
<dbReference type="RefSeq" id="WP_036780826.1">
    <property type="nucleotide sequence ID" value="NZ_AVBG01000003.1"/>
</dbReference>
<dbReference type="GO" id="GO:0006400">
    <property type="term" value="P:tRNA modification"/>
    <property type="evidence" value="ECO:0007669"/>
    <property type="project" value="UniProtKB-UniRule"/>
</dbReference>
<comment type="caution">
    <text evidence="4">The sequence shown here is derived from an EMBL/GenBank/DDBJ whole genome shotgun (WGS) entry which is preliminary data.</text>
</comment>
<gene>
    <name evidence="3" type="primary">tmcAL</name>
    <name evidence="4" type="ORF">N780_00015</name>
</gene>
<evidence type="ECO:0000313" key="4">
    <source>
        <dbReference type="EMBL" id="KGP92023.1"/>
    </source>
</evidence>
<comment type="catalytic activity">
    <reaction evidence="3">
        <text>cytidine(34) in elongator tRNA(Met) + acetate + ATP = N(4)-acetylcytidine(34) in elongator tRNA(Met) + AMP + diphosphate</text>
        <dbReference type="Rhea" id="RHEA:58144"/>
        <dbReference type="Rhea" id="RHEA-COMP:10693"/>
        <dbReference type="Rhea" id="RHEA-COMP:10694"/>
        <dbReference type="ChEBI" id="CHEBI:30089"/>
        <dbReference type="ChEBI" id="CHEBI:30616"/>
        <dbReference type="ChEBI" id="CHEBI:33019"/>
        <dbReference type="ChEBI" id="CHEBI:74900"/>
        <dbReference type="ChEBI" id="CHEBI:82748"/>
        <dbReference type="ChEBI" id="CHEBI:456215"/>
    </reaction>
</comment>
<dbReference type="Proteomes" id="UP000030153">
    <property type="component" value="Unassembled WGS sequence"/>
</dbReference>
<accession>A0A0A2UZ21</accession>
<dbReference type="Pfam" id="PF05636">
    <property type="entry name" value="HIGH_NTase1"/>
    <property type="match status" value="1"/>
</dbReference>
<keyword evidence="2 3" id="KW-0819">tRNA processing</keyword>
<feature type="binding site" evidence="3">
    <location>
        <position position="187"/>
    </location>
    <ligand>
        <name>ATP</name>
        <dbReference type="ChEBI" id="CHEBI:30616"/>
    </ligand>
</feature>
<dbReference type="eggNOG" id="COG1323">
    <property type="taxonomic scope" value="Bacteria"/>
</dbReference>
<dbReference type="NCBIfam" id="NF010191">
    <property type="entry name" value="PRK13670.1"/>
    <property type="match status" value="1"/>
</dbReference>
<dbReference type="InterPro" id="IPR014729">
    <property type="entry name" value="Rossmann-like_a/b/a_fold"/>
</dbReference>
<sequence length="405" mass="46888">MKSCGLIVEYNPFHFGHQYHLKQSKEASGADCMIAVMSGNFLQRGEPAIIDKWHRTQIALSQGVDIVLELPYVFAVQNSDLFAKGAVFTLHEIGIDTICFGSEQGDITPFMKAYDHLNSQQEYYKESLHHFLNLGYSFPEASRHAYKAIGLSEDSIDLTQPNNILGFSYTKTILDYNLPIAPMTIQRTKSGYHDETITHKIASATSIRKSILKQQEMTQEAEGALPPSSIDKLREYGHKANGWHYWDRYFPLLHYKLTTLSPEEIRTFHGVEEGLEFRLKHTIKEATTFEEWMNLLKTKRYTWTRLQRTITHILTNTKKEELRPLHELERVPYVRLLGMSETGRKYIKEQKKKMNVPILTNMQSGEHEFVTIEERSVDAYFSCLPMVQRKSLRKREIGPPVMPHM</sequence>
<dbReference type="InterPro" id="IPR008513">
    <property type="entry name" value="tRNA(Met)_cyd_acetate_ligase"/>
</dbReference>
<dbReference type="AlphaFoldDB" id="A0A0A2UZ21"/>
<feature type="binding site" evidence="3">
    <location>
        <position position="101"/>
    </location>
    <ligand>
        <name>ATP</name>
        <dbReference type="ChEBI" id="CHEBI:30616"/>
    </ligand>
</feature>
<keyword evidence="1 3" id="KW-0436">Ligase</keyword>
<keyword evidence="3" id="KW-0694">RNA-binding</keyword>